<dbReference type="CDD" id="cd04657">
    <property type="entry name" value="Piwi_ago-like"/>
    <property type="match status" value="1"/>
</dbReference>
<dbReference type="SUPFAM" id="SSF101690">
    <property type="entry name" value="PAZ domain"/>
    <property type="match status" value="1"/>
</dbReference>
<dbReference type="GO" id="GO:0003723">
    <property type="term" value="F:RNA binding"/>
    <property type="evidence" value="ECO:0007669"/>
    <property type="project" value="InterPro"/>
</dbReference>
<dbReference type="EMBL" id="UYJE01001270">
    <property type="protein sequence ID" value="VDI00772.1"/>
    <property type="molecule type" value="Genomic_DNA"/>
</dbReference>
<evidence type="ECO:0000313" key="10">
    <source>
        <dbReference type="Proteomes" id="UP000596742"/>
    </source>
</evidence>
<evidence type="ECO:0000256" key="2">
    <source>
        <dbReference type="ARBA" id="ARBA00022692"/>
    </source>
</evidence>
<dbReference type="PANTHER" id="PTHR22891">
    <property type="entry name" value="EUKARYOTIC TRANSLATION INITIATION FACTOR 2C"/>
    <property type="match status" value="1"/>
</dbReference>
<dbReference type="Gene3D" id="2.170.260.10">
    <property type="entry name" value="paz domain"/>
    <property type="match status" value="1"/>
</dbReference>
<dbReference type="GO" id="GO:0016020">
    <property type="term" value="C:membrane"/>
    <property type="evidence" value="ECO:0007669"/>
    <property type="project" value="UniProtKB-SubCell"/>
</dbReference>
<dbReference type="InterPro" id="IPR003165">
    <property type="entry name" value="Piwi"/>
</dbReference>
<feature type="region of interest" description="Disordered" evidence="5">
    <location>
        <begin position="825"/>
        <end position="848"/>
    </location>
</feature>
<dbReference type="AlphaFoldDB" id="A0A8B6C5T2"/>
<accession>A0A8B6C5T2</accession>
<keyword evidence="9" id="KW-0648">Protein biosynthesis</keyword>
<dbReference type="Gene3D" id="1.10.1450.10">
    <property type="entry name" value="Tetraspanin"/>
    <property type="match status" value="1"/>
</dbReference>
<proteinExistence type="predicted"/>
<dbReference type="FunFam" id="3.30.420.10:FF:000001">
    <property type="entry name" value="Protein argonaute-2"/>
    <property type="match status" value="1"/>
</dbReference>
<dbReference type="Pfam" id="PF02171">
    <property type="entry name" value="Piwi"/>
    <property type="match status" value="1"/>
</dbReference>
<dbReference type="Pfam" id="PF16488">
    <property type="entry name" value="ArgoL2"/>
    <property type="match status" value="2"/>
</dbReference>
<feature type="transmembrane region" description="Helical" evidence="6">
    <location>
        <begin position="68"/>
        <end position="90"/>
    </location>
</feature>
<feature type="domain" description="Piwi" evidence="8">
    <location>
        <begin position="520"/>
        <end position="821"/>
    </location>
</feature>
<dbReference type="InterPro" id="IPR008952">
    <property type="entry name" value="Tetraspanin_EC2_sf"/>
</dbReference>
<dbReference type="SMART" id="SM00950">
    <property type="entry name" value="Piwi"/>
    <property type="match status" value="1"/>
</dbReference>
<dbReference type="OrthoDB" id="10252740at2759"/>
<feature type="compositionally biased region" description="Basic and acidic residues" evidence="5">
    <location>
        <begin position="825"/>
        <end position="841"/>
    </location>
</feature>
<dbReference type="InterPro" id="IPR003100">
    <property type="entry name" value="PAZ_dom"/>
</dbReference>
<sequence length="862" mass="96902">MIGGGFIGAGIWAFIEKNKYHGITSLDDALQNVSIAFVVLILIGIIIFIVSLCGCIGALRENVLLLKIYYYIMIIIFLFLIGLAVATFVLKDKVNDFLKHQVLKDSLITKYQDDRDDQAVIDWVQENFECCGVQSYKDWNKNQYYNCSSSLLTNSLRCSVPHSCCRVQDTYKSGMTNILCGRNVLNSAGDLSLIYTQGCVDAILSLVFSAKNLPVVGGVCIGILLPMVESTKNGLLKRNESPVSDIFIQFPLQLESGQTVECTVARYFLERYKMKLQYPHLPCLQVGQEQKHTYLPLEVCNIVGGQRCIKKLTDMQTSTMIKATARSAPDREKEINNLVQKADFNKDPYLQTFGISVSYQMTEVRGRVLPPPRIEYGGRVRKANFNADPFLQTFGVQINPVMVEVHGRVLNPPKIQYGGRSKSQRTIKSAAVPNQGVWDMRGKQFYSGMEIKVWAIACFAPQRTVREDALRNFTQQLQRISNDAGMPILGQPCFCKYATGPDQVEPMFRYLKNTYQGLQLIVVVLPGKTPVYAEVKRVGDILFGLATQCVQAKNVNKTTPQTLSNLCLKINVKLGGINNILLPSIRPAVFREPVIFLGADVTHPPAGDASKPSIAAVVGSMDAHPSRYSATVRVQQHRQEIIQELSSMVRELLIQFYKATRFKPTRIIFYRDGVSEGQFQQVLYHELRAVREACMKLEMGYQPGITFIVVQKRHHTRLFCADRKDQIGRSGNIPAGTTVDVGITHPTEFDFYLCSHAGIQGTSRPSHYHVLWDDNRFNADELQMLTYQLCHTYVRCTRSVSIPAPAYYAHLVAFRARYHLVEKEHDSGEGSRHSDNSEDRTPSAMARAVTVHPDTTKVMYFA</sequence>
<feature type="domain" description="PAZ" evidence="7">
    <location>
        <begin position="214"/>
        <end position="304"/>
    </location>
</feature>
<dbReference type="CDD" id="cd02846">
    <property type="entry name" value="PAZ_argonaute_like"/>
    <property type="match status" value="1"/>
</dbReference>
<reference evidence="9" key="1">
    <citation type="submission" date="2018-11" db="EMBL/GenBank/DDBJ databases">
        <authorList>
            <person name="Alioto T."/>
            <person name="Alioto T."/>
        </authorList>
    </citation>
    <scope>NUCLEOTIDE SEQUENCE</scope>
</reference>
<dbReference type="Gene3D" id="3.30.420.10">
    <property type="entry name" value="Ribonuclease H-like superfamily/Ribonuclease H"/>
    <property type="match status" value="1"/>
</dbReference>
<dbReference type="Proteomes" id="UP000596742">
    <property type="component" value="Unassembled WGS sequence"/>
</dbReference>
<dbReference type="InterPro" id="IPR032472">
    <property type="entry name" value="ArgoL2"/>
</dbReference>
<dbReference type="InterPro" id="IPR036397">
    <property type="entry name" value="RNaseH_sf"/>
</dbReference>
<dbReference type="SUPFAM" id="SSF53098">
    <property type="entry name" value="Ribonuclease H-like"/>
    <property type="match status" value="1"/>
</dbReference>
<keyword evidence="4 6" id="KW-0472">Membrane</keyword>
<feature type="transmembrane region" description="Helical" evidence="6">
    <location>
        <begin position="35"/>
        <end position="56"/>
    </location>
</feature>
<dbReference type="FunFam" id="3.40.50.2300:FF:000005">
    <property type="entry name" value="Protein argonaute-2"/>
    <property type="match status" value="1"/>
</dbReference>
<dbReference type="PROSITE" id="PS50822">
    <property type="entry name" value="PIWI"/>
    <property type="match status" value="1"/>
</dbReference>
<dbReference type="InterPro" id="IPR018499">
    <property type="entry name" value="Tetraspanin/Peripherin"/>
</dbReference>
<dbReference type="InterPro" id="IPR012337">
    <property type="entry name" value="RNaseH-like_sf"/>
</dbReference>
<evidence type="ECO:0000256" key="1">
    <source>
        <dbReference type="ARBA" id="ARBA00004141"/>
    </source>
</evidence>
<dbReference type="SUPFAM" id="SSF48652">
    <property type="entry name" value="Tetraspanin"/>
    <property type="match status" value="1"/>
</dbReference>
<protein>
    <submittedName>
        <fullName evidence="9">Eukaryotic translation initiation factor 2C</fullName>
    </submittedName>
</protein>
<name>A0A8B6C5T2_MYTGA</name>
<keyword evidence="3 6" id="KW-1133">Transmembrane helix</keyword>
<comment type="subcellular location">
    <subcellularLocation>
        <location evidence="1">Membrane</location>
        <topology evidence="1">Multi-pass membrane protein</topology>
    </subcellularLocation>
</comment>
<keyword evidence="10" id="KW-1185">Reference proteome</keyword>
<organism evidence="9 10">
    <name type="scientific">Mytilus galloprovincialis</name>
    <name type="common">Mediterranean mussel</name>
    <dbReference type="NCBI Taxonomy" id="29158"/>
    <lineage>
        <taxon>Eukaryota</taxon>
        <taxon>Metazoa</taxon>
        <taxon>Spiralia</taxon>
        <taxon>Lophotrochozoa</taxon>
        <taxon>Mollusca</taxon>
        <taxon>Bivalvia</taxon>
        <taxon>Autobranchia</taxon>
        <taxon>Pteriomorphia</taxon>
        <taxon>Mytilida</taxon>
        <taxon>Mytiloidea</taxon>
        <taxon>Mytilidae</taxon>
        <taxon>Mytilinae</taxon>
        <taxon>Mytilus</taxon>
    </lineage>
</organism>
<gene>
    <name evidence="9" type="ORF">MGAL_10B028873</name>
</gene>
<evidence type="ECO:0000256" key="3">
    <source>
        <dbReference type="ARBA" id="ARBA00022989"/>
    </source>
</evidence>
<dbReference type="Pfam" id="PF16487">
    <property type="entry name" value="ArgoMid"/>
    <property type="match status" value="1"/>
</dbReference>
<dbReference type="Pfam" id="PF02170">
    <property type="entry name" value="PAZ"/>
    <property type="match status" value="1"/>
</dbReference>
<evidence type="ECO:0000256" key="4">
    <source>
        <dbReference type="ARBA" id="ARBA00023136"/>
    </source>
</evidence>
<evidence type="ECO:0000256" key="5">
    <source>
        <dbReference type="SAM" id="MobiDB-lite"/>
    </source>
</evidence>
<evidence type="ECO:0000256" key="6">
    <source>
        <dbReference type="SAM" id="Phobius"/>
    </source>
</evidence>
<dbReference type="Gene3D" id="3.40.50.2300">
    <property type="match status" value="1"/>
</dbReference>
<dbReference type="GO" id="GO:0003743">
    <property type="term" value="F:translation initiation factor activity"/>
    <property type="evidence" value="ECO:0007669"/>
    <property type="project" value="UniProtKB-KW"/>
</dbReference>
<dbReference type="InterPro" id="IPR036085">
    <property type="entry name" value="PAZ_dom_sf"/>
</dbReference>
<dbReference type="PRINTS" id="PR00259">
    <property type="entry name" value="TMFOUR"/>
</dbReference>
<comment type="caution">
    <text evidence="9">The sequence shown here is derived from an EMBL/GenBank/DDBJ whole genome shotgun (WGS) entry which is preliminary data.</text>
</comment>
<dbReference type="Pfam" id="PF00335">
    <property type="entry name" value="Tetraspanin"/>
    <property type="match status" value="1"/>
</dbReference>
<keyword evidence="2 6" id="KW-0812">Transmembrane</keyword>
<evidence type="ECO:0000313" key="9">
    <source>
        <dbReference type="EMBL" id="VDI00772.1"/>
    </source>
</evidence>
<keyword evidence="9" id="KW-0396">Initiation factor</keyword>
<evidence type="ECO:0000259" key="8">
    <source>
        <dbReference type="PROSITE" id="PS50822"/>
    </source>
</evidence>
<dbReference type="PROSITE" id="PS50821">
    <property type="entry name" value="PAZ"/>
    <property type="match status" value="1"/>
</dbReference>
<evidence type="ECO:0000259" key="7">
    <source>
        <dbReference type="PROSITE" id="PS50821"/>
    </source>
</evidence>
<dbReference type="InterPro" id="IPR032473">
    <property type="entry name" value="Argonaute_Mid_dom"/>
</dbReference>
<dbReference type="InterPro" id="IPR045246">
    <property type="entry name" value="Piwi_ago-like"/>
</dbReference>